<keyword evidence="7 11" id="KW-0735">Signal-anchor</keyword>
<dbReference type="InterPro" id="IPR027791">
    <property type="entry name" value="Galactosyl_T_C"/>
</dbReference>
<dbReference type="GO" id="GO:0016020">
    <property type="term" value="C:membrane"/>
    <property type="evidence" value="ECO:0007669"/>
    <property type="project" value="UniProtKB-SubCell"/>
</dbReference>
<evidence type="ECO:0000313" key="15">
    <source>
        <dbReference type="Proteomes" id="UP001497472"/>
    </source>
</evidence>
<reference evidence="14 15" key="1">
    <citation type="submission" date="2023-11" db="EMBL/GenBank/DDBJ databases">
        <authorList>
            <person name="Okamura Y."/>
        </authorList>
    </citation>
    <scope>NUCLEOTIDE SEQUENCE [LARGE SCALE GENOMIC DNA]</scope>
</reference>
<evidence type="ECO:0000256" key="1">
    <source>
        <dbReference type="ARBA" id="ARBA00004606"/>
    </source>
</evidence>
<keyword evidence="11" id="KW-0464">Manganese</keyword>
<evidence type="ECO:0000256" key="7">
    <source>
        <dbReference type="ARBA" id="ARBA00022968"/>
    </source>
</evidence>
<dbReference type="PRINTS" id="PR02050">
    <property type="entry name" value="B14GALTRFASE"/>
</dbReference>
<evidence type="ECO:0000256" key="8">
    <source>
        <dbReference type="ARBA" id="ARBA00022989"/>
    </source>
</evidence>
<dbReference type="CDD" id="cd00899">
    <property type="entry name" value="b4GalT"/>
    <property type="match status" value="1"/>
</dbReference>
<evidence type="ECO:0000256" key="11">
    <source>
        <dbReference type="RuleBase" id="RU368121"/>
    </source>
</evidence>
<evidence type="ECO:0000256" key="4">
    <source>
        <dbReference type="ARBA" id="ARBA00022676"/>
    </source>
</evidence>
<keyword evidence="9" id="KW-0472">Membrane</keyword>
<keyword evidence="10 11" id="KW-0325">Glycoprotein</keyword>
<dbReference type="EMBL" id="CAVLEF010000002">
    <property type="protein sequence ID" value="CAK1540924.1"/>
    <property type="molecule type" value="Genomic_DNA"/>
</dbReference>
<dbReference type="AlphaFoldDB" id="A0AAV1IX03"/>
<dbReference type="Gene3D" id="3.90.550.10">
    <property type="entry name" value="Spore Coat Polysaccharide Biosynthesis Protein SpsA, Chain A"/>
    <property type="match status" value="1"/>
</dbReference>
<name>A0AAV1IX03_9NEOP</name>
<comment type="subcellular location">
    <subcellularLocation>
        <location evidence="1 11">Membrane</location>
        <topology evidence="1 11">Single-pass type II membrane protein</topology>
    </subcellularLocation>
</comment>
<comment type="pathway">
    <text evidence="2 11">Protein modification; protein glycosylation.</text>
</comment>
<dbReference type="InterPro" id="IPR027995">
    <property type="entry name" value="Galactosyl_T_N"/>
</dbReference>
<keyword evidence="8" id="KW-1133">Transmembrane helix</keyword>
<evidence type="ECO:0000256" key="10">
    <source>
        <dbReference type="ARBA" id="ARBA00023180"/>
    </source>
</evidence>
<dbReference type="Pfam" id="PF13733">
    <property type="entry name" value="Glyco_transf_7N"/>
    <property type="match status" value="1"/>
</dbReference>
<evidence type="ECO:0000256" key="2">
    <source>
        <dbReference type="ARBA" id="ARBA00004922"/>
    </source>
</evidence>
<dbReference type="PANTHER" id="PTHR19300:SF30">
    <property type="entry name" value="BETA-1,4-GALACTOSYLTRANSFERASE 7"/>
    <property type="match status" value="1"/>
</dbReference>
<dbReference type="PANTHER" id="PTHR19300">
    <property type="entry name" value="BETA-1,4-GALACTOSYLTRANSFERASE"/>
    <property type="match status" value="1"/>
</dbReference>
<dbReference type="GO" id="GO:0030166">
    <property type="term" value="P:proteoglycan biosynthetic process"/>
    <property type="evidence" value="ECO:0007669"/>
    <property type="project" value="TreeGrafter"/>
</dbReference>
<organism evidence="14 15">
    <name type="scientific">Leptosia nina</name>
    <dbReference type="NCBI Taxonomy" id="320188"/>
    <lineage>
        <taxon>Eukaryota</taxon>
        <taxon>Metazoa</taxon>
        <taxon>Ecdysozoa</taxon>
        <taxon>Arthropoda</taxon>
        <taxon>Hexapoda</taxon>
        <taxon>Insecta</taxon>
        <taxon>Pterygota</taxon>
        <taxon>Neoptera</taxon>
        <taxon>Endopterygota</taxon>
        <taxon>Lepidoptera</taxon>
        <taxon>Glossata</taxon>
        <taxon>Ditrysia</taxon>
        <taxon>Papilionoidea</taxon>
        <taxon>Pieridae</taxon>
        <taxon>Pierinae</taxon>
        <taxon>Leptosia</taxon>
    </lineage>
</organism>
<gene>
    <name evidence="14" type="ORF">LNINA_LOCUS944</name>
</gene>
<evidence type="ECO:0000256" key="9">
    <source>
        <dbReference type="ARBA" id="ARBA00023136"/>
    </source>
</evidence>
<dbReference type="SUPFAM" id="SSF53448">
    <property type="entry name" value="Nucleotide-diphospho-sugar transferases"/>
    <property type="match status" value="1"/>
</dbReference>
<evidence type="ECO:0000313" key="14">
    <source>
        <dbReference type="EMBL" id="CAK1540924.1"/>
    </source>
</evidence>
<keyword evidence="5 11" id="KW-0808">Transferase</keyword>
<dbReference type="GO" id="GO:0046525">
    <property type="term" value="F:xylosylprotein 4-beta-galactosyltransferase activity"/>
    <property type="evidence" value="ECO:0007669"/>
    <property type="project" value="TreeGrafter"/>
</dbReference>
<evidence type="ECO:0000259" key="13">
    <source>
        <dbReference type="Pfam" id="PF13733"/>
    </source>
</evidence>
<comment type="similarity">
    <text evidence="3 11">Belongs to the glycosyltransferase 7 family.</text>
</comment>
<sequence length="330" mass="38673">MLKNLSLMGYRISSSKCLTICLGLTFLMGCFIATLPIPPPEIQNLQIAKTHDKKKLAIIVPFRDRFEELLEFVPHMYRFLQRQDIPFDIFVIQQKDSNRFNRASLINVGFIYTKKKYDYIAMHDVDLLPMNDNLKYKYPEFGPIHISSPQTHPKYHYETFIGGILLVSRDQFELVKGMSNNYWGWGLEDDEFYVRLKDAGLKVYRPENITTGTEDTFKHIHDKTYRKRDMRKCFNQREVTRRRDRVSSVHDVAYNIHNTHSVAIDNLPITVVNVELLCNKTVTPWCQCPEPPKTRHRRIDSSRLKSQIGAYGDWLPQDAQHFSYNGQPPP</sequence>
<proteinExistence type="inferred from homology"/>
<dbReference type="InterPro" id="IPR029044">
    <property type="entry name" value="Nucleotide-diphossugar_trans"/>
</dbReference>
<dbReference type="GO" id="GO:0046872">
    <property type="term" value="F:metal ion binding"/>
    <property type="evidence" value="ECO:0007669"/>
    <property type="project" value="UniProtKB-UniRule"/>
</dbReference>
<dbReference type="Pfam" id="PF02709">
    <property type="entry name" value="Glyco_transf_7C"/>
    <property type="match status" value="1"/>
</dbReference>
<keyword evidence="4 11" id="KW-0328">Glycosyltransferase</keyword>
<keyword evidence="11" id="KW-0479">Metal-binding</keyword>
<dbReference type="GO" id="GO:0005975">
    <property type="term" value="P:carbohydrate metabolic process"/>
    <property type="evidence" value="ECO:0007669"/>
    <property type="project" value="InterPro"/>
</dbReference>
<protein>
    <recommendedName>
        <fullName evidence="11">Beta-1,4-N-acetylgalactosaminyltransferase</fullName>
        <ecNumber evidence="11">2.4.1.-</ecNumber>
    </recommendedName>
    <alternativeName>
        <fullName evidence="11">Beta-4-GalNAcT</fullName>
    </alternativeName>
</protein>
<feature type="domain" description="Galactosyltransferase C-terminal" evidence="12">
    <location>
        <begin position="144"/>
        <end position="219"/>
    </location>
</feature>
<evidence type="ECO:0000256" key="5">
    <source>
        <dbReference type="ARBA" id="ARBA00022679"/>
    </source>
</evidence>
<evidence type="ECO:0000256" key="6">
    <source>
        <dbReference type="ARBA" id="ARBA00022692"/>
    </source>
</evidence>
<dbReference type="Proteomes" id="UP001497472">
    <property type="component" value="Unassembled WGS sequence"/>
</dbReference>
<keyword evidence="15" id="KW-1185">Reference proteome</keyword>
<dbReference type="EC" id="2.4.1.-" evidence="11"/>
<accession>A0AAV1IX03</accession>
<evidence type="ECO:0000259" key="12">
    <source>
        <dbReference type="Pfam" id="PF02709"/>
    </source>
</evidence>
<evidence type="ECO:0000256" key="3">
    <source>
        <dbReference type="ARBA" id="ARBA00005735"/>
    </source>
</evidence>
<dbReference type="InterPro" id="IPR003859">
    <property type="entry name" value="Galactosyl_T"/>
</dbReference>
<comment type="function">
    <text evidence="11">Catalyzes the transfer of galactose onto proteins or lipids.</text>
</comment>
<comment type="caution">
    <text evidence="14">The sequence shown here is derived from an EMBL/GenBank/DDBJ whole genome shotgun (WGS) entry which is preliminary data.</text>
</comment>
<comment type="cofactor">
    <cofactor evidence="11">
        <name>Mn(2+)</name>
        <dbReference type="ChEBI" id="CHEBI:29035"/>
    </cofactor>
</comment>
<keyword evidence="6" id="KW-0812">Transmembrane</keyword>
<dbReference type="PROSITE" id="PS51257">
    <property type="entry name" value="PROKAR_LIPOPROTEIN"/>
    <property type="match status" value="1"/>
</dbReference>
<feature type="domain" description="Galactosyltransferase N-terminal" evidence="13">
    <location>
        <begin position="52"/>
        <end position="137"/>
    </location>
</feature>
<dbReference type="GO" id="GO:0005794">
    <property type="term" value="C:Golgi apparatus"/>
    <property type="evidence" value="ECO:0007669"/>
    <property type="project" value="TreeGrafter"/>
</dbReference>